<evidence type="ECO:0000256" key="4">
    <source>
        <dbReference type="ARBA" id="ARBA00022679"/>
    </source>
</evidence>
<dbReference type="NCBIfam" id="NF001567">
    <property type="entry name" value="PRK00389.1"/>
    <property type="match status" value="1"/>
</dbReference>
<evidence type="ECO:0000256" key="6">
    <source>
        <dbReference type="ARBA" id="ARBA00047665"/>
    </source>
</evidence>
<reference evidence="11 12" key="1">
    <citation type="submission" date="2019-03" db="EMBL/GenBank/DDBJ databases">
        <title>Draft genome sequences of novel Actinobacteria.</title>
        <authorList>
            <person name="Sahin N."/>
            <person name="Ay H."/>
            <person name="Saygin H."/>
        </authorList>
    </citation>
    <scope>NUCLEOTIDE SEQUENCE [LARGE SCALE GENOMIC DNA]</scope>
    <source>
        <strain evidence="11 12">JCM 13523</strain>
    </source>
</reference>
<gene>
    <name evidence="7 11" type="primary">gcvT</name>
    <name evidence="11" type="ORF">E1263_21635</name>
</gene>
<dbReference type="NCBIfam" id="TIGR00528">
    <property type="entry name" value="gcvT"/>
    <property type="match status" value="1"/>
</dbReference>
<dbReference type="GO" id="GO:0005829">
    <property type="term" value="C:cytosol"/>
    <property type="evidence" value="ECO:0007669"/>
    <property type="project" value="TreeGrafter"/>
</dbReference>
<dbReference type="EC" id="2.1.2.10" evidence="2 7"/>
<accession>A0A4R4ZHJ2</accession>
<dbReference type="PANTHER" id="PTHR43757:SF2">
    <property type="entry name" value="AMINOMETHYLTRANSFERASE, MITOCHONDRIAL"/>
    <property type="match status" value="1"/>
</dbReference>
<dbReference type="OrthoDB" id="9774591at2"/>
<dbReference type="Pfam" id="PF01571">
    <property type="entry name" value="GCV_T"/>
    <property type="match status" value="1"/>
</dbReference>
<feature type="binding site" evidence="8">
    <location>
        <position position="198"/>
    </location>
    <ligand>
        <name>substrate</name>
    </ligand>
</feature>
<dbReference type="Gene3D" id="4.10.1250.10">
    <property type="entry name" value="Aminomethyltransferase fragment"/>
    <property type="match status" value="1"/>
</dbReference>
<dbReference type="Pfam" id="PF08669">
    <property type="entry name" value="GCV_T_C"/>
    <property type="match status" value="1"/>
</dbReference>
<proteinExistence type="inferred from homology"/>
<keyword evidence="12" id="KW-1185">Reference proteome</keyword>
<protein>
    <recommendedName>
        <fullName evidence="2 7">Aminomethyltransferase</fullName>
        <ecNumber evidence="2 7">2.1.2.10</ecNumber>
    </recommendedName>
    <alternativeName>
        <fullName evidence="5 7">Glycine cleavage system T protein</fullName>
    </alternativeName>
</protein>
<dbReference type="GO" id="GO:0008483">
    <property type="term" value="F:transaminase activity"/>
    <property type="evidence" value="ECO:0007669"/>
    <property type="project" value="UniProtKB-KW"/>
</dbReference>
<dbReference type="GO" id="GO:0008168">
    <property type="term" value="F:methyltransferase activity"/>
    <property type="evidence" value="ECO:0007669"/>
    <property type="project" value="UniProtKB-KW"/>
</dbReference>
<dbReference type="SUPFAM" id="SSF103025">
    <property type="entry name" value="Folate-binding domain"/>
    <property type="match status" value="1"/>
</dbReference>
<dbReference type="Gene3D" id="2.40.30.110">
    <property type="entry name" value="Aminomethyltransferase beta-barrel domains"/>
    <property type="match status" value="1"/>
</dbReference>
<dbReference type="InterPro" id="IPR022903">
    <property type="entry name" value="GcvT_bac"/>
</dbReference>
<evidence type="ECO:0000256" key="2">
    <source>
        <dbReference type="ARBA" id="ARBA00012616"/>
    </source>
</evidence>
<evidence type="ECO:0000259" key="10">
    <source>
        <dbReference type="Pfam" id="PF08669"/>
    </source>
</evidence>
<dbReference type="EMBL" id="SMKX01000063">
    <property type="protein sequence ID" value="TDD57895.1"/>
    <property type="molecule type" value="Genomic_DNA"/>
</dbReference>
<feature type="domain" description="GCVT N-terminal" evidence="9">
    <location>
        <begin position="9"/>
        <end position="265"/>
    </location>
</feature>
<dbReference type="InterPro" id="IPR028896">
    <property type="entry name" value="GcvT/YgfZ/DmdA"/>
</dbReference>
<dbReference type="FunFam" id="4.10.1250.10:FF:000001">
    <property type="entry name" value="Aminomethyltransferase"/>
    <property type="match status" value="1"/>
</dbReference>
<keyword evidence="4 7" id="KW-0808">Transferase</keyword>
<dbReference type="Gene3D" id="3.30.70.1400">
    <property type="entry name" value="Aminomethyltransferase beta-barrel domains"/>
    <property type="match status" value="1"/>
</dbReference>
<dbReference type="FunFam" id="2.40.30.110:FF:000003">
    <property type="entry name" value="Aminomethyltransferase"/>
    <property type="match status" value="1"/>
</dbReference>
<comment type="caution">
    <text evidence="11">The sequence shown here is derived from an EMBL/GenBank/DDBJ whole genome shotgun (WGS) entry which is preliminary data.</text>
</comment>
<dbReference type="HAMAP" id="MF_00259">
    <property type="entry name" value="GcvT"/>
    <property type="match status" value="1"/>
</dbReference>
<dbReference type="GO" id="GO:0004047">
    <property type="term" value="F:aminomethyltransferase activity"/>
    <property type="evidence" value="ECO:0007669"/>
    <property type="project" value="UniProtKB-UniRule"/>
</dbReference>
<evidence type="ECO:0000256" key="3">
    <source>
        <dbReference type="ARBA" id="ARBA00022576"/>
    </source>
</evidence>
<evidence type="ECO:0000313" key="12">
    <source>
        <dbReference type="Proteomes" id="UP000295124"/>
    </source>
</evidence>
<feature type="domain" description="Aminomethyltransferase C-terminal" evidence="10">
    <location>
        <begin position="285"/>
        <end position="364"/>
    </location>
</feature>
<evidence type="ECO:0000256" key="7">
    <source>
        <dbReference type="HAMAP-Rule" id="MF_00259"/>
    </source>
</evidence>
<comment type="function">
    <text evidence="7">The glycine cleavage system catalyzes the degradation of glycine.</text>
</comment>
<evidence type="ECO:0000256" key="5">
    <source>
        <dbReference type="ARBA" id="ARBA00031395"/>
    </source>
</evidence>
<evidence type="ECO:0000313" key="11">
    <source>
        <dbReference type="EMBL" id="TDD57895.1"/>
    </source>
</evidence>
<dbReference type="PANTHER" id="PTHR43757">
    <property type="entry name" value="AMINOMETHYLTRANSFERASE"/>
    <property type="match status" value="1"/>
</dbReference>
<evidence type="ECO:0000259" key="9">
    <source>
        <dbReference type="Pfam" id="PF01571"/>
    </source>
</evidence>
<comment type="similarity">
    <text evidence="1 7">Belongs to the GcvT family.</text>
</comment>
<name>A0A4R4ZHJ2_9ACTN</name>
<keyword evidence="3 7" id="KW-0032">Aminotransferase</keyword>
<dbReference type="InterPro" id="IPR006222">
    <property type="entry name" value="GCVT_N"/>
</dbReference>
<dbReference type="GO" id="GO:0005960">
    <property type="term" value="C:glycine cleavage complex"/>
    <property type="evidence" value="ECO:0007669"/>
    <property type="project" value="InterPro"/>
</dbReference>
<dbReference type="InterPro" id="IPR029043">
    <property type="entry name" value="GcvT/YgfZ_C"/>
</dbReference>
<dbReference type="InterPro" id="IPR006223">
    <property type="entry name" value="GcvT"/>
</dbReference>
<organism evidence="11 12">
    <name type="scientific">Kribbella antibiotica</name>
    <dbReference type="NCBI Taxonomy" id="190195"/>
    <lineage>
        <taxon>Bacteria</taxon>
        <taxon>Bacillati</taxon>
        <taxon>Actinomycetota</taxon>
        <taxon>Actinomycetes</taxon>
        <taxon>Propionibacteriales</taxon>
        <taxon>Kribbellaceae</taxon>
        <taxon>Kribbella</taxon>
    </lineage>
</organism>
<dbReference type="PIRSF" id="PIRSF006487">
    <property type="entry name" value="GcvT"/>
    <property type="match status" value="1"/>
</dbReference>
<dbReference type="GO" id="GO:0019464">
    <property type="term" value="P:glycine decarboxylation via glycine cleavage system"/>
    <property type="evidence" value="ECO:0007669"/>
    <property type="project" value="UniProtKB-UniRule"/>
</dbReference>
<keyword evidence="11" id="KW-0489">Methyltransferase</keyword>
<dbReference type="InterPro" id="IPR013977">
    <property type="entry name" value="GcvT_C"/>
</dbReference>
<sequence length="369" mass="39833">MTEPRATALHAEHQQLGASFTDFAGWTMPVRYTSDIAEHTAVRTTAGLFDLSHMGELELIGATAAEALDHCLVGQPSKIAPGRARYSMLCAEDGGIIDDLVVYRLADDHFLIVANASNTAVVHAELERRIASFTVELRDATDCWALIAVQGPVSAQIVGELTETGIFGLKYYAITETKLAGSNILLARTGYTGEDGFEIYCRPDDASRIWAELLRTGTPYGLKPAGLACRDTLRLEAGMPLYGNELSREITPFEAGLGRVVAFGKEADFVGREALARRRDEGAQRVLVGLTSAGRRSPRSGYAVLDPTTGREVGTVTSGAPSPTLGHPIAMAYVDGIYEEAGTRLQVDIRGTQDDVVVVPLPFYRRQES</sequence>
<evidence type="ECO:0000256" key="1">
    <source>
        <dbReference type="ARBA" id="ARBA00008609"/>
    </source>
</evidence>
<comment type="subunit">
    <text evidence="7">The glycine cleavage system is composed of four proteins: P, T, L and H.</text>
</comment>
<dbReference type="GO" id="GO:0032259">
    <property type="term" value="P:methylation"/>
    <property type="evidence" value="ECO:0007669"/>
    <property type="project" value="UniProtKB-KW"/>
</dbReference>
<comment type="catalytic activity">
    <reaction evidence="6 7">
        <text>N(6)-[(R)-S(8)-aminomethyldihydrolipoyl]-L-lysyl-[protein] + (6S)-5,6,7,8-tetrahydrofolate = N(6)-[(R)-dihydrolipoyl]-L-lysyl-[protein] + (6R)-5,10-methylene-5,6,7,8-tetrahydrofolate + NH4(+)</text>
        <dbReference type="Rhea" id="RHEA:16945"/>
        <dbReference type="Rhea" id="RHEA-COMP:10475"/>
        <dbReference type="Rhea" id="RHEA-COMP:10492"/>
        <dbReference type="ChEBI" id="CHEBI:15636"/>
        <dbReference type="ChEBI" id="CHEBI:28938"/>
        <dbReference type="ChEBI" id="CHEBI:57453"/>
        <dbReference type="ChEBI" id="CHEBI:83100"/>
        <dbReference type="ChEBI" id="CHEBI:83143"/>
        <dbReference type="EC" id="2.1.2.10"/>
    </reaction>
</comment>
<evidence type="ECO:0000256" key="8">
    <source>
        <dbReference type="PIRSR" id="PIRSR006487-1"/>
    </source>
</evidence>
<dbReference type="AlphaFoldDB" id="A0A4R4ZHJ2"/>
<dbReference type="Proteomes" id="UP000295124">
    <property type="component" value="Unassembled WGS sequence"/>
</dbReference>
<dbReference type="InterPro" id="IPR027266">
    <property type="entry name" value="TrmE/GcvT-like"/>
</dbReference>
<dbReference type="RefSeq" id="WP_132170178.1">
    <property type="nucleotide sequence ID" value="NZ_SMKX01000063.1"/>
</dbReference>
<dbReference type="Gene3D" id="3.30.1360.120">
    <property type="entry name" value="Probable tRNA modification gtpase trme, domain 1"/>
    <property type="match status" value="1"/>
</dbReference>
<dbReference type="SUPFAM" id="SSF101790">
    <property type="entry name" value="Aminomethyltransferase beta-barrel domain"/>
    <property type="match status" value="1"/>
</dbReference>